<gene>
    <name evidence="1" type="ORF">MM415B03508_0011</name>
</gene>
<dbReference type="InterPro" id="IPR050793">
    <property type="entry name" value="CMP-NeuNAc_synthase"/>
</dbReference>
<dbReference type="InterPro" id="IPR029044">
    <property type="entry name" value="Nucleotide-diphossugar_trans"/>
</dbReference>
<dbReference type="GO" id="GO:0008781">
    <property type="term" value="F:N-acylneuraminate cytidylyltransferase activity"/>
    <property type="evidence" value="ECO:0007669"/>
    <property type="project" value="TreeGrafter"/>
</dbReference>
<sequence>MIAKTVIIIPAKGQSKRLPEKNKKLLDGFTLVEYAIKRAVESGLGDVIISSDDDEVLALALKSVPNRVFPFKRNKEMSNPDLRLPEVLLDLFERIPQGKYDDFILTLPTSPLASYKDLQAAYSMFKMNGNRPVMSVINARVNPNALGFKDYDNNFYPFCIDYDNDVDRPKWKPDFVIKGTNKIDLYKSNGAVFVCGIERFKEERDFYINGMLAYEMPSERGIDIDTELDFLLAETLMRKIN</sequence>
<evidence type="ECO:0000313" key="1">
    <source>
        <dbReference type="EMBL" id="QJA90969.1"/>
    </source>
</evidence>
<reference evidence="1" key="1">
    <citation type="submission" date="2020-03" db="EMBL/GenBank/DDBJ databases">
        <title>The deep terrestrial virosphere.</title>
        <authorList>
            <person name="Holmfeldt K."/>
            <person name="Nilsson E."/>
            <person name="Simone D."/>
            <person name="Lopez-Fernandez M."/>
            <person name="Wu X."/>
            <person name="de Brujin I."/>
            <person name="Lundin D."/>
            <person name="Andersson A."/>
            <person name="Bertilsson S."/>
            <person name="Dopson M."/>
        </authorList>
    </citation>
    <scope>NUCLEOTIDE SEQUENCE</scope>
    <source>
        <strain evidence="1">MM415B03508</strain>
    </source>
</reference>
<dbReference type="CDD" id="cd02513">
    <property type="entry name" value="CMP-NeuAc_Synthase"/>
    <property type="match status" value="1"/>
</dbReference>
<organism evidence="1">
    <name type="scientific">viral metagenome</name>
    <dbReference type="NCBI Taxonomy" id="1070528"/>
    <lineage>
        <taxon>unclassified sequences</taxon>
        <taxon>metagenomes</taxon>
        <taxon>organismal metagenomes</taxon>
    </lineage>
</organism>
<dbReference type="EMBL" id="MT142951">
    <property type="protein sequence ID" value="QJA90969.1"/>
    <property type="molecule type" value="Genomic_DNA"/>
</dbReference>
<name>A0A6M3L9B2_9ZZZZ</name>
<dbReference type="PANTHER" id="PTHR21485">
    <property type="entry name" value="HAD SUPERFAMILY MEMBERS CMAS AND KDSC"/>
    <property type="match status" value="1"/>
</dbReference>
<dbReference type="Gene3D" id="3.90.550.10">
    <property type="entry name" value="Spore Coat Polysaccharide Biosynthesis Protein SpsA, Chain A"/>
    <property type="match status" value="1"/>
</dbReference>
<dbReference type="InterPro" id="IPR003329">
    <property type="entry name" value="Cytidylyl_trans"/>
</dbReference>
<dbReference type="SUPFAM" id="SSF53448">
    <property type="entry name" value="Nucleotide-diphospho-sugar transferases"/>
    <property type="match status" value="1"/>
</dbReference>
<dbReference type="PANTHER" id="PTHR21485:SF6">
    <property type="entry name" value="N-ACYLNEURAMINATE CYTIDYLYLTRANSFERASE-RELATED"/>
    <property type="match status" value="1"/>
</dbReference>
<protein>
    <submittedName>
        <fullName evidence="1">Putative cytidylyltransferase</fullName>
    </submittedName>
</protein>
<dbReference type="Pfam" id="PF02348">
    <property type="entry name" value="CTP_transf_3"/>
    <property type="match status" value="1"/>
</dbReference>
<accession>A0A6M3L9B2</accession>
<keyword evidence="1" id="KW-0548">Nucleotidyltransferase</keyword>
<keyword evidence="1" id="KW-0808">Transferase</keyword>
<dbReference type="AlphaFoldDB" id="A0A6M3L9B2"/>
<proteinExistence type="predicted"/>